<feature type="region of interest" description="Disordered" evidence="1">
    <location>
        <begin position="211"/>
        <end position="310"/>
    </location>
</feature>
<gene>
    <name evidence="2" type="ORF">O3M35_008056</name>
</gene>
<feature type="compositionally biased region" description="Acidic residues" evidence="1">
    <location>
        <begin position="296"/>
        <end position="305"/>
    </location>
</feature>
<dbReference type="GO" id="GO:0030490">
    <property type="term" value="P:maturation of SSU-rRNA"/>
    <property type="evidence" value="ECO:0007669"/>
    <property type="project" value="TreeGrafter"/>
</dbReference>
<organism evidence="2 3">
    <name type="scientific">Rhynocoris fuscipes</name>
    <dbReference type="NCBI Taxonomy" id="488301"/>
    <lineage>
        <taxon>Eukaryota</taxon>
        <taxon>Metazoa</taxon>
        <taxon>Ecdysozoa</taxon>
        <taxon>Arthropoda</taxon>
        <taxon>Hexapoda</taxon>
        <taxon>Insecta</taxon>
        <taxon>Pterygota</taxon>
        <taxon>Neoptera</taxon>
        <taxon>Paraneoptera</taxon>
        <taxon>Hemiptera</taxon>
        <taxon>Heteroptera</taxon>
        <taxon>Panheteroptera</taxon>
        <taxon>Cimicomorpha</taxon>
        <taxon>Reduviidae</taxon>
        <taxon>Harpactorinae</taxon>
        <taxon>Harpactorini</taxon>
        <taxon>Rhynocoris</taxon>
    </lineage>
</organism>
<feature type="region of interest" description="Disordered" evidence="1">
    <location>
        <begin position="338"/>
        <end position="369"/>
    </location>
</feature>
<dbReference type="GO" id="GO:0005634">
    <property type="term" value="C:nucleus"/>
    <property type="evidence" value="ECO:0007669"/>
    <property type="project" value="TreeGrafter"/>
</dbReference>
<reference evidence="2 3" key="1">
    <citation type="submission" date="2022-12" db="EMBL/GenBank/DDBJ databases">
        <title>Chromosome-level genome assembly of true bugs.</title>
        <authorList>
            <person name="Ma L."/>
            <person name="Li H."/>
        </authorList>
    </citation>
    <scope>NUCLEOTIDE SEQUENCE [LARGE SCALE GENOMIC DNA]</scope>
    <source>
        <strain evidence="2">Lab_2022b</strain>
    </source>
</reference>
<feature type="compositionally biased region" description="Basic and acidic residues" evidence="1">
    <location>
        <begin position="351"/>
        <end position="369"/>
    </location>
</feature>
<accession>A0AAW1D5Q6</accession>
<dbReference type="GO" id="GO:0030686">
    <property type="term" value="C:90S preribosome"/>
    <property type="evidence" value="ECO:0007669"/>
    <property type="project" value="TreeGrafter"/>
</dbReference>
<name>A0AAW1D5Q6_9HEMI</name>
<evidence type="ECO:0000313" key="2">
    <source>
        <dbReference type="EMBL" id="KAK9506051.1"/>
    </source>
</evidence>
<evidence type="ECO:0000313" key="3">
    <source>
        <dbReference type="Proteomes" id="UP001461498"/>
    </source>
</evidence>
<feature type="compositionally biased region" description="Polar residues" evidence="1">
    <location>
        <begin position="221"/>
        <end position="233"/>
    </location>
</feature>
<dbReference type="InterPro" id="IPR037393">
    <property type="entry name" value="Bud22/SRFB1"/>
</dbReference>
<evidence type="ECO:0000256" key="1">
    <source>
        <dbReference type="SAM" id="MobiDB-lite"/>
    </source>
</evidence>
<dbReference type="PANTHER" id="PTHR23325">
    <property type="entry name" value="SERUM RESPONSE FACTOR-BINDING"/>
    <property type="match status" value="1"/>
</dbReference>
<feature type="compositionally biased region" description="Basic and acidic residues" evidence="1">
    <location>
        <begin position="160"/>
        <end position="179"/>
    </location>
</feature>
<keyword evidence="3" id="KW-1185">Reference proteome</keyword>
<proteinExistence type="predicted"/>
<dbReference type="Proteomes" id="UP001461498">
    <property type="component" value="Unassembled WGS sequence"/>
</dbReference>
<protein>
    <recommendedName>
        <fullName evidence="4">Serum response factor-binding protein 1</fullName>
    </recommendedName>
</protein>
<dbReference type="PANTHER" id="PTHR23325:SF1">
    <property type="entry name" value="SERUM RESPONSE FACTOR-BINDING PROTEIN 1"/>
    <property type="match status" value="1"/>
</dbReference>
<comment type="caution">
    <text evidence="2">The sequence shown here is derived from an EMBL/GenBank/DDBJ whole genome shotgun (WGS) entry which is preliminary data.</text>
</comment>
<dbReference type="AlphaFoldDB" id="A0AAW1D5Q6"/>
<dbReference type="EMBL" id="JAPXFL010000005">
    <property type="protein sequence ID" value="KAK9506051.1"/>
    <property type="molecule type" value="Genomic_DNA"/>
</dbReference>
<evidence type="ECO:0008006" key="4">
    <source>
        <dbReference type="Google" id="ProtNLM"/>
    </source>
</evidence>
<feature type="compositionally biased region" description="Basic and acidic residues" evidence="1">
    <location>
        <begin position="271"/>
        <end position="295"/>
    </location>
</feature>
<feature type="region of interest" description="Disordered" evidence="1">
    <location>
        <begin position="160"/>
        <end position="184"/>
    </location>
</feature>
<sequence>MDLSHKKLRLEIQTMHKDVIRARVQTCRKLIAEIKKISQKKTVDKLKHEKNIRKVQRLTNEVHFLRHMKPNLIAKFCLSHTEESLENLRKQPDVTPQLRALAKVSSHKLIKPLVDEFRKKFPKWRDTLPKLLEKDSEVLGIISNNDENPMENNENLNESAKDHAEDGEEVMKKTPEKKLNSKKISAQFSHKLSAYKLKTTLKKRKLSNSDFSDLDKRKSLPGNNVKNWLVENNSENEKDSFFNNRSAENAAKSKDANSPKKNKKRNSISLKENDENYKSNEMKNVKVQKIDKAENADSEDNEDFSLENQKESFFNRSAEKIDKSLKINEEKTNIKSENVISAKKSKRKSTISHEENHENYKNNEVKNAEVQKIDGNEEIKLKNEYNEKLGKSGKLVKKIVETVQQQEDPFFITKDNNKYLTFGKIEEPKVEISPKLSVINRSNFPKQSTKIWNDRKYFTNTERFVENSNFDKYSKRTSNNRKSFSADVCSKEQLHPSWEAKKRTSSLVPFQGKKISFDD</sequence>